<organism evidence="1 2">
    <name type="scientific">Streptomyces doebereineriae</name>
    <dbReference type="NCBI Taxonomy" id="3075528"/>
    <lineage>
        <taxon>Bacteria</taxon>
        <taxon>Bacillati</taxon>
        <taxon>Actinomycetota</taxon>
        <taxon>Actinomycetes</taxon>
        <taxon>Kitasatosporales</taxon>
        <taxon>Streptomycetaceae</taxon>
        <taxon>Streptomyces</taxon>
    </lineage>
</organism>
<reference evidence="2" key="1">
    <citation type="submission" date="2023-07" db="EMBL/GenBank/DDBJ databases">
        <title>30 novel species of actinomycetes from the DSMZ collection.</title>
        <authorList>
            <person name="Nouioui I."/>
        </authorList>
    </citation>
    <scope>NUCLEOTIDE SEQUENCE [LARGE SCALE GENOMIC DNA]</scope>
    <source>
        <strain evidence="2">DSM 41640</strain>
    </source>
</reference>
<keyword evidence="2" id="KW-1185">Reference proteome</keyword>
<proteinExistence type="predicted"/>
<gene>
    <name evidence="1" type="ORF">RNB18_19790</name>
</gene>
<dbReference type="Proteomes" id="UP001183824">
    <property type="component" value="Unassembled WGS sequence"/>
</dbReference>
<comment type="caution">
    <text evidence="1">The sequence shown here is derived from an EMBL/GenBank/DDBJ whole genome shotgun (WGS) entry which is preliminary data.</text>
</comment>
<protein>
    <submittedName>
        <fullName evidence="1">Uncharacterized protein</fullName>
    </submittedName>
</protein>
<dbReference type="RefSeq" id="WP_311715402.1">
    <property type="nucleotide sequence ID" value="NZ_JAVREZ010000006.1"/>
</dbReference>
<accession>A0ABU2VA31</accession>
<evidence type="ECO:0000313" key="1">
    <source>
        <dbReference type="EMBL" id="MDT0482415.1"/>
    </source>
</evidence>
<evidence type="ECO:0000313" key="2">
    <source>
        <dbReference type="Proteomes" id="UP001183824"/>
    </source>
</evidence>
<name>A0ABU2VA31_9ACTN</name>
<dbReference type="InterPro" id="IPR011008">
    <property type="entry name" value="Dimeric_a/b-barrel"/>
</dbReference>
<dbReference type="EMBL" id="JAVREZ010000006">
    <property type="protein sequence ID" value="MDT0482415.1"/>
    <property type="molecule type" value="Genomic_DNA"/>
</dbReference>
<sequence>MGTPRRRILRSRWKSGPAIPLDDFVLVGVTDFTAHGYGQSVAVALAGMRLRRTWPSTPGAVGMWLFADPLRRRSGSVSVWADERGLKEFTGRPDHMRIVRAHRGRGELRSVRREFEEFDPDAVWAYALDLITEER</sequence>
<dbReference type="SUPFAM" id="SSF54909">
    <property type="entry name" value="Dimeric alpha+beta barrel"/>
    <property type="match status" value="1"/>
</dbReference>